<dbReference type="Pfam" id="PF04873">
    <property type="entry name" value="EIN3_DNA-bd"/>
    <property type="match status" value="1"/>
</dbReference>
<dbReference type="AlphaFoldDB" id="A0A540NSS3"/>
<feature type="domain" description="Ethylene insensitive 3-like DNA-binding" evidence="6">
    <location>
        <begin position="30"/>
        <end position="267"/>
    </location>
</feature>
<keyword evidence="3" id="KW-0936">Ethylene signaling pathway</keyword>
<dbReference type="GO" id="GO:0009873">
    <property type="term" value="P:ethylene-activated signaling pathway"/>
    <property type="evidence" value="ECO:0007669"/>
    <property type="project" value="UniProtKB-KW"/>
</dbReference>
<evidence type="ECO:0000256" key="3">
    <source>
        <dbReference type="ARBA" id="ARBA00022745"/>
    </source>
</evidence>
<evidence type="ECO:0000256" key="5">
    <source>
        <dbReference type="SAM" id="MobiDB-lite"/>
    </source>
</evidence>
<keyword evidence="8" id="KW-1185">Reference proteome</keyword>
<dbReference type="PANTHER" id="PTHR33305">
    <property type="entry name" value="ETHYLENE INSENSITIVE 3-LIKE 2 PROTEIN"/>
    <property type="match status" value="1"/>
</dbReference>
<name>A0A540NSS3_MALBA</name>
<comment type="subcellular location">
    <subcellularLocation>
        <location evidence="1">Nucleus</location>
    </subcellularLocation>
</comment>
<dbReference type="PANTHER" id="PTHR33305:SF29">
    <property type="entry name" value="ETHYLENE INSENSITIVE 3-LIKE 5 PROTEIN"/>
    <property type="match status" value="1"/>
</dbReference>
<comment type="caution">
    <text evidence="7">The sequence shown here is derived from an EMBL/GenBank/DDBJ whole genome shotgun (WGS) entry which is preliminary data.</text>
</comment>
<dbReference type="STRING" id="106549.A0A540NSS3"/>
<keyword evidence="4" id="KW-0539">Nucleus</keyword>
<dbReference type="InterPro" id="IPR023278">
    <property type="entry name" value="Ethylene_insens-like_DNA-bd"/>
</dbReference>
<dbReference type="InterPro" id="IPR006957">
    <property type="entry name" value="EIN3"/>
</dbReference>
<dbReference type="Proteomes" id="UP000315295">
    <property type="component" value="Unassembled WGS sequence"/>
</dbReference>
<evidence type="ECO:0000313" key="8">
    <source>
        <dbReference type="Proteomes" id="UP000315295"/>
    </source>
</evidence>
<comment type="similarity">
    <text evidence="2">Belongs to the EIN3 family.</text>
</comment>
<sequence>MVEFHGEVDTVRVGVVVEDEEASEDHISYEELKKRMWKDRIRLQNLKESGKIIEDEEDREDEEEPAESLAKQEASRRKKMARSQDSILKYMVKIMEICKAKGFVYGIVPEKGKPMTGSSYSLREWWKDKVRFDQNAPIAIPEHLPALIFEQGELDHGSYAHLLHELQDTTLGSLLSALMQHCMPPQQRFPLEKGLAPPWWPTGEEMWWGDQGLSVEHVAPPYLKKAWNVSALAAVIKHMAPNSDKVRKLVRQSKCLQDKMTAIRRLLFCPKWLTKKNCLYKLLRKASKSLITQIKRGLWIRNQGQTMIKIKIKQCVYEQNNVSDLLAKGTSCALLNDCPSNDSGVVSVVDWIDMELDKVNQIDHNNGALVINEQVGGEVSGTKVEDYGSASYWGSGIYDDDDLAMDGAFEIRRGNMDSNLSSEEMLHNDHDSTSIWDLGYE</sequence>
<feature type="region of interest" description="Disordered" evidence="5">
    <location>
        <begin position="54"/>
        <end position="77"/>
    </location>
</feature>
<evidence type="ECO:0000259" key="6">
    <source>
        <dbReference type="Pfam" id="PF04873"/>
    </source>
</evidence>
<evidence type="ECO:0000256" key="2">
    <source>
        <dbReference type="ARBA" id="ARBA00009416"/>
    </source>
</evidence>
<organism evidence="7 8">
    <name type="scientific">Malus baccata</name>
    <name type="common">Siberian crab apple</name>
    <name type="synonym">Pyrus baccata</name>
    <dbReference type="NCBI Taxonomy" id="106549"/>
    <lineage>
        <taxon>Eukaryota</taxon>
        <taxon>Viridiplantae</taxon>
        <taxon>Streptophyta</taxon>
        <taxon>Embryophyta</taxon>
        <taxon>Tracheophyta</taxon>
        <taxon>Spermatophyta</taxon>
        <taxon>Magnoliopsida</taxon>
        <taxon>eudicotyledons</taxon>
        <taxon>Gunneridae</taxon>
        <taxon>Pentapetalae</taxon>
        <taxon>rosids</taxon>
        <taxon>fabids</taxon>
        <taxon>Rosales</taxon>
        <taxon>Rosaceae</taxon>
        <taxon>Amygdaloideae</taxon>
        <taxon>Maleae</taxon>
        <taxon>Malus</taxon>
    </lineage>
</organism>
<gene>
    <name evidence="7" type="ORF">C1H46_000015</name>
</gene>
<feature type="compositionally biased region" description="Acidic residues" evidence="5">
    <location>
        <begin position="54"/>
        <end position="66"/>
    </location>
</feature>
<reference evidence="7 8" key="1">
    <citation type="journal article" date="2019" name="G3 (Bethesda)">
        <title>Sequencing of a Wild Apple (Malus baccata) Genome Unravels the Differences Between Cultivated and Wild Apple Species Regarding Disease Resistance and Cold Tolerance.</title>
        <authorList>
            <person name="Chen X."/>
        </authorList>
    </citation>
    <scope>NUCLEOTIDE SEQUENCE [LARGE SCALE GENOMIC DNA]</scope>
    <source>
        <strain evidence="8">cv. Shandingzi</strain>
        <tissue evidence="7">Leaves</tissue>
    </source>
</reference>
<accession>A0A540NSS3</accession>
<evidence type="ECO:0000313" key="7">
    <source>
        <dbReference type="EMBL" id="TQE14096.1"/>
    </source>
</evidence>
<protein>
    <recommendedName>
        <fullName evidence="6">Ethylene insensitive 3-like DNA-binding domain-containing protein</fullName>
    </recommendedName>
</protein>
<dbReference type="GO" id="GO:0005634">
    <property type="term" value="C:nucleus"/>
    <property type="evidence" value="ECO:0007669"/>
    <property type="project" value="UniProtKB-SubCell"/>
</dbReference>
<dbReference type="GO" id="GO:0003700">
    <property type="term" value="F:DNA-binding transcription factor activity"/>
    <property type="evidence" value="ECO:0007669"/>
    <property type="project" value="InterPro"/>
</dbReference>
<dbReference type="EMBL" id="VIEB01000005">
    <property type="protein sequence ID" value="TQE14096.1"/>
    <property type="molecule type" value="Genomic_DNA"/>
</dbReference>
<dbReference type="GO" id="GO:0003677">
    <property type="term" value="F:DNA binding"/>
    <property type="evidence" value="ECO:0007669"/>
    <property type="project" value="TreeGrafter"/>
</dbReference>
<dbReference type="Gene3D" id="1.10.3180.10">
    <property type="entry name" value="DNA-binding domain of EIN3-like"/>
    <property type="match status" value="2"/>
</dbReference>
<proteinExistence type="inferred from homology"/>
<evidence type="ECO:0000256" key="4">
    <source>
        <dbReference type="ARBA" id="ARBA00023242"/>
    </source>
</evidence>
<dbReference type="SUPFAM" id="SSF116768">
    <property type="entry name" value="DNA-binding domain of EIN3-like"/>
    <property type="match status" value="1"/>
</dbReference>
<evidence type="ECO:0000256" key="1">
    <source>
        <dbReference type="ARBA" id="ARBA00004123"/>
    </source>
</evidence>
<dbReference type="InterPro" id="IPR047091">
    <property type="entry name" value="EIN3-like_DNA-bd"/>
</dbReference>